<evidence type="ECO:0000259" key="7">
    <source>
        <dbReference type="PROSITE" id="PS51900"/>
    </source>
</evidence>
<sequence>MKKTSLTQRFVHRVKPGSTTQEYYDSEVSTLYLRVYPSGKRYFFVRFQHQGLRKNHKLGSVEEYSLREARREALTVIHQGCSPVKEALPQMTLQSFAQEFFQRYPRHWKARTLLKNQSAFRLHIAPMLGDRLVHTIERRDVEGWFSQLSHVKGSANQALVLLSVMMQQCEAWGYRHKNTNPCCRFKRYKAKGRERYLTPEELRRLWRVLDVLEADEPVAVMVVRLLVYTGCRSSEVRTLQWKDYRSGNWYLPDSKTGAKTVFLCSEVKAYLKRWQSGSDYLFPAACHTQPISSAKLGAFWNRVRQSAGLEGVRLHDLRHTYASIAIQAKVNLVVLSRMLGHADPETTLKYAHLGRADIGKAASHVSGVLAEGMRL</sequence>
<dbReference type="InterPro" id="IPR025166">
    <property type="entry name" value="Integrase_DNA_bind_dom"/>
</dbReference>
<comment type="caution">
    <text evidence="8">The sequence shown here is derived from an EMBL/GenBank/DDBJ whole genome shotgun (WGS) entry which is preliminary data.</text>
</comment>
<dbReference type="InterPro" id="IPR013762">
    <property type="entry name" value="Integrase-like_cat_sf"/>
</dbReference>
<reference evidence="8 9" key="1">
    <citation type="submission" date="2019-01" db="EMBL/GenBank/DDBJ databases">
        <title>Vibrio BEI176 sp. nov, a marine bacterium isolated from China: eastern marignal seas.</title>
        <authorList>
            <person name="Li B."/>
        </authorList>
    </citation>
    <scope>NUCLEOTIDE SEQUENCE [LARGE SCALE GENOMIC DNA]</scope>
    <source>
        <strain evidence="8 9">BEI176</strain>
    </source>
</reference>
<dbReference type="PROSITE" id="PS51898">
    <property type="entry name" value="TYR_RECOMBINASE"/>
    <property type="match status" value="1"/>
</dbReference>
<dbReference type="PANTHER" id="PTHR30629:SF2">
    <property type="entry name" value="PROPHAGE INTEGRASE INTS-RELATED"/>
    <property type="match status" value="1"/>
</dbReference>
<feature type="domain" description="Tyr recombinase" evidence="6">
    <location>
        <begin position="192"/>
        <end position="363"/>
    </location>
</feature>
<gene>
    <name evidence="8" type="ORF">ELS82_20845</name>
</gene>
<organism evidence="8 9">
    <name type="scientific">Vibrio ouci</name>
    <dbReference type="NCBI Taxonomy" id="2499078"/>
    <lineage>
        <taxon>Bacteria</taxon>
        <taxon>Pseudomonadati</taxon>
        <taxon>Pseudomonadota</taxon>
        <taxon>Gammaproteobacteria</taxon>
        <taxon>Vibrionales</taxon>
        <taxon>Vibrionaceae</taxon>
        <taxon>Vibrio</taxon>
    </lineage>
</organism>
<proteinExistence type="inferred from homology"/>
<dbReference type="InterPro" id="IPR011010">
    <property type="entry name" value="DNA_brk_join_enz"/>
</dbReference>
<keyword evidence="9" id="KW-1185">Reference proteome</keyword>
<feature type="domain" description="Core-binding (CB)" evidence="7">
    <location>
        <begin position="91"/>
        <end position="170"/>
    </location>
</feature>
<dbReference type="PROSITE" id="PS51900">
    <property type="entry name" value="CB"/>
    <property type="match status" value="1"/>
</dbReference>
<evidence type="ECO:0000256" key="4">
    <source>
        <dbReference type="ARBA" id="ARBA00023172"/>
    </source>
</evidence>
<protein>
    <submittedName>
        <fullName evidence="8">DUF4102 domain-containing protein</fullName>
    </submittedName>
</protein>
<dbReference type="InterPro" id="IPR002104">
    <property type="entry name" value="Integrase_catalytic"/>
</dbReference>
<evidence type="ECO:0000313" key="9">
    <source>
        <dbReference type="Proteomes" id="UP000297753"/>
    </source>
</evidence>
<dbReference type="InterPro" id="IPR038488">
    <property type="entry name" value="Integrase_DNA-bd_sf"/>
</dbReference>
<comment type="similarity">
    <text evidence="1">Belongs to the 'phage' integrase family.</text>
</comment>
<dbReference type="InterPro" id="IPR050808">
    <property type="entry name" value="Phage_Integrase"/>
</dbReference>
<evidence type="ECO:0000256" key="5">
    <source>
        <dbReference type="PROSITE-ProRule" id="PRU01248"/>
    </source>
</evidence>
<name>A0A4Y8WAM5_9VIBR</name>
<evidence type="ECO:0000256" key="2">
    <source>
        <dbReference type="ARBA" id="ARBA00022908"/>
    </source>
</evidence>
<evidence type="ECO:0000313" key="8">
    <source>
        <dbReference type="EMBL" id="TFH89696.1"/>
    </source>
</evidence>
<dbReference type="Gene3D" id="3.30.160.390">
    <property type="entry name" value="Integrase, DNA-binding domain"/>
    <property type="match status" value="1"/>
</dbReference>
<dbReference type="Gene3D" id="1.10.150.130">
    <property type="match status" value="1"/>
</dbReference>
<dbReference type="PANTHER" id="PTHR30629">
    <property type="entry name" value="PROPHAGE INTEGRASE"/>
    <property type="match status" value="1"/>
</dbReference>
<dbReference type="AlphaFoldDB" id="A0A4Y8WAM5"/>
<dbReference type="Proteomes" id="UP000297753">
    <property type="component" value="Unassembled WGS sequence"/>
</dbReference>
<dbReference type="SUPFAM" id="SSF56349">
    <property type="entry name" value="DNA breaking-rejoining enzymes"/>
    <property type="match status" value="1"/>
</dbReference>
<keyword evidence="4" id="KW-0233">DNA recombination</keyword>
<dbReference type="GO" id="GO:0015074">
    <property type="term" value="P:DNA integration"/>
    <property type="evidence" value="ECO:0007669"/>
    <property type="project" value="UniProtKB-KW"/>
</dbReference>
<dbReference type="OrthoDB" id="9795573at2"/>
<dbReference type="InterPro" id="IPR044068">
    <property type="entry name" value="CB"/>
</dbReference>
<evidence type="ECO:0000259" key="6">
    <source>
        <dbReference type="PROSITE" id="PS51898"/>
    </source>
</evidence>
<dbReference type="Pfam" id="PF14659">
    <property type="entry name" value="Phage_int_SAM_3"/>
    <property type="match status" value="1"/>
</dbReference>
<dbReference type="EMBL" id="SATR01000049">
    <property type="protein sequence ID" value="TFH89696.1"/>
    <property type="molecule type" value="Genomic_DNA"/>
</dbReference>
<keyword evidence="2" id="KW-0229">DNA integration</keyword>
<evidence type="ECO:0000256" key="3">
    <source>
        <dbReference type="ARBA" id="ARBA00023125"/>
    </source>
</evidence>
<evidence type="ECO:0000256" key="1">
    <source>
        <dbReference type="ARBA" id="ARBA00008857"/>
    </source>
</evidence>
<dbReference type="GO" id="GO:0006310">
    <property type="term" value="P:DNA recombination"/>
    <property type="evidence" value="ECO:0007669"/>
    <property type="project" value="UniProtKB-KW"/>
</dbReference>
<dbReference type="InterPro" id="IPR010998">
    <property type="entry name" value="Integrase_recombinase_N"/>
</dbReference>
<keyword evidence="3 5" id="KW-0238">DNA-binding</keyword>
<dbReference type="InterPro" id="IPR004107">
    <property type="entry name" value="Integrase_SAM-like_N"/>
</dbReference>
<dbReference type="Pfam" id="PF13356">
    <property type="entry name" value="Arm-DNA-bind_3"/>
    <property type="match status" value="1"/>
</dbReference>
<dbReference type="CDD" id="cd00796">
    <property type="entry name" value="INT_Rci_Hp1_C"/>
    <property type="match status" value="1"/>
</dbReference>
<accession>A0A4Y8WAM5</accession>
<dbReference type="GO" id="GO:0003677">
    <property type="term" value="F:DNA binding"/>
    <property type="evidence" value="ECO:0007669"/>
    <property type="project" value="UniProtKB-UniRule"/>
</dbReference>
<dbReference type="Gene3D" id="1.10.443.10">
    <property type="entry name" value="Intergrase catalytic core"/>
    <property type="match status" value="1"/>
</dbReference>
<dbReference type="Pfam" id="PF00589">
    <property type="entry name" value="Phage_integrase"/>
    <property type="match status" value="1"/>
</dbReference>